<dbReference type="Proteomes" id="UP000187455">
    <property type="component" value="Unassembled WGS sequence"/>
</dbReference>
<evidence type="ECO:0000313" key="2">
    <source>
        <dbReference type="EMBL" id="OLY79236.1"/>
    </source>
</evidence>
<feature type="region of interest" description="Disordered" evidence="1">
    <location>
        <begin position="207"/>
        <end position="247"/>
    </location>
</feature>
<gene>
    <name evidence="2" type="ORF">AYI68_g6696</name>
</gene>
<protein>
    <submittedName>
        <fullName evidence="2">Uncharacterized protein</fullName>
    </submittedName>
</protein>
<organism evidence="2 3">
    <name type="scientific">Smittium mucronatum</name>
    <dbReference type="NCBI Taxonomy" id="133383"/>
    <lineage>
        <taxon>Eukaryota</taxon>
        <taxon>Fungi</taxon>
        <taxon>Fungi incertae sedis</taxon>
        <taxon>Zoopagomycota</taxon>
        <taxon>Kickxellomycotina</taxon>
        <taxon>Harpellomycetes</taxon>
        <taxon>Harpellales</taxon>
        <taxon>Legeriomycetaceae</taxon>
        <taxon>Smittium</taxon>
    </lineage>
</organism>
<evidence type="ECO:0000256" key="1">
    <source>
        <dbReference type="SAM" id="MobiDB-lite"/>
    </source>
</evidence>
<sequence>MSEDTNAKLNELTALVRHLMREREPQIEEEDPFVTPRIPITELSVYAELSEALPSTDEDFFRTPLSDENRKTALYTCSKTCSMKYFPPPLNESTSTAATIPIDYYVHRKIRDNPGIIVTEDPDITFANTMRVLISDIATSVTQNRLENLHKGMELPGREVFDSLLANKKTETHKRLFQPFPEKEEVNQDIECHSNERSVIAAVKARHRGSTATDPGLLQSTVHDYNEDRRPTPRTGPEETQFTRRGT</sequence>
<feature type="compositionally biased region" description="Polar residues" evidence="1">
    <location>
        <begin position="210"/>
        <end position="223"/>
    </location>
</feature>
<feature type="compositionally biased region" description="Polar residues" evidence="1">
    <location>
        <begin position="238"/>
        <end position="247"/>
    </location>
</feature>
<keyword evidence="3" id="KW-1185">Reference proteome</keyword>
<reference evidence="2 3" key="1">
    <citation type="journal article" date="2016" name="Mol. Biol. Evol.">
        <title>Genome-Wide Survey of Gut Fungi (Harpellales) Reveals the First Horizontally Transferred Ubiquitin Gene from a Mosquito Host.</title>
        <authorList>
            <person name="Wang Y."/>
            <person name="White M.M."/>
            <person name="Kvist S."/>
            <person name="Moncalvo J.M."/>
        </authorList>
    </citation>
    <scope>NUCLEOTIDE SEQUENCE [LARGE SCALE GENOMIC DNA]</scope>
    <source>
        <strain evidence="2 3">ALG-7-W6</strain>
    </source>
</reference>
<dbReference type="EMBL" id="LSSL01004752">
    <property type="protein sequence ID" value="OLY79236.1"/>
    <property type="molecule type" value="Genomic_DNA"/>
</dbReference>
<dbReference type="AlphaFoldDB" id="A0A1R0GQT4"/>
<dbReference type="OrthoDB" id="5545891at2759"/>
<name>A0A1R0GQT4_9FUNG</name>
<accession>A0A1R0GQT4</accession>
<proteinExistence type="predicted"/>
<comment type="caution">
    <text evidence="2">The sequence shown here is derived from an EMBL/GenBank/DDBJ whole genome shotgun (WGS) entry which is preliminary data.</text>
</comment>
<evidence type="ECO:0000313" key="3">
    <source>
        <dbReference type="Proteomes" id="UP000187455"/>
    </source>
</evidence>